<dbReference type="Gene3D" id="3.40.720.10">
    <property type="entry name" value="Alkaline Phosphatase, subunit A"/>
    <property type="match status" value="1"/>
</dbReference>
<organism evidence="4 5">
    <name type="scientific">Marinovum algicola</name>
    <dbReference type="NCBI Taxonomy" id="42444"/>
    <lineage>
        <taxon>Bacteria</taxon>
        <taxon>Pseudomonadati</taxon>
        <taxon>Pseudomonadota</taxon>
        <taxon>Alphaproteobacteria</taxon>
        <taxon>Rhodobacterales</taxon>
        <taxon>Roseobacteraceae</taxon>
        <taxon>Marinovum</taxon>
    </lineage>
</organism>
<sequence>MRRRNILLMIADDLGMTAGCYGDASARTPNIDRLAAQGTRFTHAFTSTASCSGSRSVIQTGLHTHQSGQYGLHHGRHHFQTFADVATAPNLLAAAGHATGIVGKVHLGPDSTYPWASRQESDSRDVAWVAARAEAFIAGAGARPFFLTVGFIDPHRDASRAGFGDPAGPDPIFAPEAVTVPPWLADLPEVRHELAAYHHAVARMDRGVGLVLDALDRQGAADETLVVFLSDNGAPFVHSKTTLFDAGVHLPLILRVPGQGAGVANPNLVSFVDLLPTFLDWAGVEPPQDGRRREGRSLLPVLHDRARRSGWDRVFGSHTFHEITNYWPTRFLRDTRYKYHRNVAWQLPFPVSTDIYGSLSFAAIRRAGAGARPLERLVRRPAEELFDLAADPLELHNLAGHAGYGAVLAEMRAALEQWQRRTRDPWLLRDGVSVLAAQDHVAAGLKLPGAWDFTP</sequence>
<name>A0A975WCT8_9RHOB</name>
<dbReference type="GO" id="GO:0004065">
    <property type="term" value="F:arylsulfatase activity"/>
    <property type="evidence" value="ECO:0007669"/>
    <property type="project" value="TreeGrafter"/>
</dbReference>
<keyword evidence="2" id="KW-0378">Hydrolase</keyword>
<evidence type="ECO:0000256" key="1">
    <source>
        <dbReference type="ARBA" id="ARBA00008779"/>
    </source>
</evidence>
<protein>
    <submittedName>
        <fullName evidence="4">N-sulfoglucosamine sulfohydrolase</fullName>
    </submittedName>
</protein>
<evidence type="ECO:0000313" key="5">
    <source>
        <dbReference type="Proteomes" id="UP000182932"/>
    </source>
</evidence>
<dbReference type="PANTHER" id="PTHR42693">
    <property type="entry name" value="ARYLSULFATASE FAMILY MEMBER"/>
    <property type="match status" value="1"/>
</dbReference>
<dbReference type="GeneID" id="80819826"/>
<dbReference type="AlphaFoldDB" id="A0A975WCT8"/>
<dbReference type="InterPro" id="IPR050738">
    <property type="entry name" value="Sulfatase"/>
</dbReference>
<feature type="domain" description="Sulfatase N-terminal" evidence="3">
    <location>
        <begin position="4"/>
        <end position="284"/>
    </location>
</feature>
<accession>A0A975WCT8</accession>
<keyword evidence="5" id="KW-1185">Reference proteome</keyword>
<dbReference type="Pfam" id="PF00884">
    <property type="entry name" value="Sulfatase"/>
    <property type="match status" value="1"/>
</dbReference>
<dbReference type="CDD" id="cd16027">
    <property type="entry name" value="SGSH"/>
    <property type="match status" value="1"/>
</dbReference>
<comment type="similarity">
    <text evidence="1">Belongs to the sulfatase family.</text>
</comment>
<evidence type="ECO:0000313" key="4">
    <source>
        <dbReference type="EMBL" id="SEJ95476.1"/>
    </source>
</evidence>
<evidence type="ECO:0000259" key="3">
    <source>
        <dbReference type="Pfam" id="PF00884"/>
    </source>
</evidence>
<reference evidence="4 5" key="1">
    <citation type="submission" date="2016-10" db="EMBL/GenBank/DDBJ databases">
        <authorList>
            <person name="Varghese N."/>
            <person name="Submissions S."/>
        </authorList>
    </citation>
    <scope>NUCLEOTIDE SEQUENCE [LARGE SCALE GENOMIC DNA]</scope>
    <source>
        <strain evidence="4 5">FF3</strain>
    </source>
</reference>
<proteinExistence type="inferred from homology"/>
<dbReference type="Proteomes" id="UP000182932">
    <property type="component" value="Unassembled WGS sequence"/>
</dbReference>
<dbReference type="SUPFAM" id="SSF53649">
    <property type="entry name" value="Alkaline phosphatase-like"/>
    <property type="match status" value="1"/>
</dbReference>
<dbReference type="InterPro" id="IPR017850">
    <property type="entry name" value="Alkaline_phosphatase_core_sf"/>
</dbReference>
<gene>
    <name evidence="4" type="ORF">SAMN04487940_11526</name>
</gene>
<comment type="caution">
    <text evidence="4">The sequence shown here is derived from an EMBL/GenBank/DDBJ whole genome shotgun (WGS) entry which is preliminary data.</text>
</comment>
<evidence type="ECO:0000256" key="2">
    <source>
        <dbReference type="ARBA" id="ARBA00022801"/>
    </source>
</evidence>
<dbReference type="InterPro" id="IPR000917">
    <property type="entry name" value="Sulfatase_N"/>
</dbReference>
<dbReference type="RefSeq" id="WP_074837764.1">
    <property type="nucleotide sequence ID" value="NZ_CATLQZ010000018.1"/>
</dbReference>
<dbReference type="EMBL" id="FNYY01000015">
    <property type="protein sequence ID" value="SEJ95476.1"/>
    <property type="molecule type" value="Genomic_DNA"/>
</dbReference>
<dbReference type="PANTHER" id="PTHR42693:SF53">
    <property type="entry name" value="ENDO-4-O-SULFATASE"/>
    <property type="match status" value="1"/>
</dbReference>